<dbReference type="PROSITE" id="PS51257">
    <property type="entry name" value="PROKAR_LIPOPROTEIN"/>
    <property type="match status" value="1"/>
</dbReference>
<dbReference type="InterPro" id="IPR015943">
    <property type="entry name" value="WD40/YVTN_repeat-like_dom_sf"/>
</dbReference>
<reference evidence="1 2" key="1">
    <citation type="submission" date="2023-02" db="EMBL/GenBank/DDBJ databases">
        <title>Oceanobacillus kimchii IFOP_LL358 isolated form Alexandrium catenella lab strain.</title>
        <authorList>
            <person name="Gajardo G."/>
            <person name="Ueki S."/>
            <person name="Maruyama F."/>
        </authorList>
    </citation>
    <scope>NUCLEOTIDE SEQUENCE [LARGE SCALE GENOMIC DNA]</scope>
    <source>
        <strain evidence="1 2">IFOP_LL358</strain>
    </source>
</reference>
<gene>
    <name evidence="1" type="ORF">MACH08_42430</name>
</gene>
<dbReference type="InterPro" id="IPR054817">
    <property type="entry name" value="Glycosyl_F510_1955-like"/>
</dbReference>
<dbReference type="CDD" id="cd15482">
    <property type="entry name" value="Sialidase_non-viral"/>
    <property type="match status" value="1"/>
</dbReference>
<dbReference type="NCBIfam" id="NF045728">
    <property type="entry name" value="glycosyl_F510_1955"/>
    <property type="match status" value="1"/>
</dbReference>
<protein>
    <submittedName>
        <fullName evidence="1">Uncharacterized protein</fullName>
    </submittedName>
</protein>
<accession>A0ABQ5TR55</accession>
<evidence type="ECO:0000313" key="2">
    <source>
        <dbReference type="Proteomes" id="UP001275436"/>
    </source>
</evidence>
<keyword evidence="2" id="KW-1185">Reference proteome</keyword>
<evidence type="ECO:0000313" key="1">
    <source>
        <dbReference type="EMBL" id="GLO68459.1"/>
    </source>
</evidence>
<sequence length="303" mass="33163">MMLRKTIITVTIIVGIFLAGCSNNQEKDYEATFDGSVDHVHGIGYAGNDNGLYFATHTGLKILRNGDWYETTRNFNDYMGFNAVDEGFYTSGHPGEDSDLPNPIGIQRSFDGGRTLEHLKFEGETDFHAMAVGYNSHDIFLMNPATNSELEQGFYRSSDEGKSWENVSASGLTGEILSLAIHPSNSSVVAAATSTGIYLSEDGGGNFQIVTNGNEVGTAVFFNDDHFYYASYGSSPELGKRNVENGEEETIDLPELEEDGPVYIAQNPQDANQLAIYTIKGHAYLSEDGTESWVQILENGQVK</sequence>
<proteinExistence type="predicted"/>
<comment type="caution">
    <text evidence="1">The sequence shown here is derived from an EMBL/GenBank/DDBJ whole genome shotgun (WGS) entry which is preliminary data.</text>
</comment>
<name>A0ABQ5TR55_9BACI</name>
<dbReference type="RefSeq" id="WP_397351701.1">
    <property type="nucleotide sequence ID" value="NZ_BSKO01000002.1"/>
</dbReference>
<dbReference type="Proteomes" id="UP001275436">
    <property type="component" value="Unassembled WGS sequence"/>
</dbReference>
<organism evidence="1 2">
    <name type="scientific">Oceanobacillus kimchii</name>
    <dbReference type="NCBI Taxonomy" id="746691"/>
    <lineage>
        <taxon>Bacteria</taxon>
        <taxon>Bacillati</taxon>
        <taxon>Bacillota</taxon>
        <taxon>Bacilli</taxon>
        <taxon>Bacillales</taxon>
        <taxon>Bacillaceae</taxon>
        <taxon>Oceanobacillus</taxon>
    </lineage>
</organism>
<dbReference type="Gene3D" id="2.130.10.10">
    <property type="entry name" value="YVTN repeat-like/Quinoprotein amine dehydrogenase"/>
    <property type="match status" value="1"/>
</dbReference>
<dbReference type="SUPFAM" id="SSF110296">
    <property type="entry name" value="Oligoxyloglucan reducing end-specific cellobiohydrolase"/>
    <property type="match status" value="1"/>
</dbReference>
<dbReference type="EMBL" id="BSKO01000002">
    <property type="protein sequence ID" value="GLO68459.1"/>
    <property type="molecule type" value="Genomic_DNA"/>
</dbReference>